<dbReference type="AlphaFoldDB" id="A0A8T4IZ11"/>
<gene>
    <name evidence="3" type="ORF">KDA82_19130</name>
</gene>
<dbReference type="Proteomes" id="UP000675554">
    <property type="component" value="Unassembled WGS sequence"/>
</dbReference>
<reference evidence="3" key="1">
    <citation type="submission" date="2021-04" db="EMBL/GenBank/DDBJ databases">
        <title>Sequencing of actinobacteria type strains.</title>
        <authorList>
            <person name="Nguyen G.-S."/>
            <person name="Wentzel A."/>
        </authorList>
    </citation>
    <scope>NUCLEOTIDE SEQUENCE</scope>
    <source>
        <strain evidence="3">DSM 42095</strain>
    </source>
</reference>
<evidence type="ECO:0000313" key="3">
    <source>
        <dbReference type="EMBL" id="MBR7675097.1"/>
    </source>
</evidence>
<feature type="region of interest" description="Disordered" evidence="1">
    <location>
        <begin position="174"/>
        <end position="207"/>
    </location>
</feature>
<feature type="domain" description="DUF8094" evidence="2">
    <location>
        <begin position="11"/>
        <end position="298"/>
    </location>
</feature>
<evidence type="ECO:0000313" key="4">
    <source>
        <dbReference type="Proteomes" id="UP000675554"/>
    </source>
</evidence>
<evidence type="ECO:0000256" key="1">
    <source>
        <dbReference type="SAM" id="MobiDB-lite"/>
    </source>
</evidence>
<name>A0A8T4IZ11_9ACTN</name>
<comment type="caution">
    <text evidence="3">The sequence shown here is derived from an EMBL/GenBank/DDBJ whole genome shotgun (WGS) entry which is preliminary data.</text>
</comment>
<organism evidence="3 4">
    <name type="scientific">Streptomyces daliensis</name>
    <dbReference type="NCBI Taxonomy" id="299421"/>
    <lineage>
        <taxon>Bacteria</taxon>
        <taxon>Bacillati</taxon>
        <taxon>Actinomycetota</taxon>
        <taxon>Actinomycetes</taxon>
        <taxon>Kitasatosporales</taxon>
        <taxon>Streptomycetaceae</taxon>
        <taxon>Streptomyces</taxon>
    </lineage>
</organism>
<keyword evidence="4" id="KW-1185">Reference proteome</keyword>
<feature type="compositionally biased region" description="Basic and acidic residues" evidence="1">
    <location>
        <begin position="182"/>
        <end position="207"/>
    </location>
</feature>
<protein>
    <recommendedName>
        <fullName evidence="2">DUF8094 domain-containing protein</fullName>
    </recommendedName>
</protein>
<evidence type="ECO:0000259" key="2">
    <source>
        <dbReference type="Pfam" id="PF26366"/>
    </source>
</evidence>
<proteinExistence type="predicted"/>
<dbReference type="Pfam" id="PF26366">
    <property type="entry name" value="DUF8094"/>
    <property type="match status" value="1"/>
</dbReference>
<sequence length="300" mass="32853">MTVNGEAAVIPAVSKGEAQKVLKEFTAKSNKANRDYDARLNTTIETGALGAIDQAGLISRKKVSPEGAKDYEPLKLSDARFLIPKQAGWPKFFVADTRSNRSESARWVFVFQRDGADADWKASYLSAMAPEEFPEFATDKKGHVKAVPTGGGSRLSVEPDELSKAYTRYLQDGSGDFADGTHTSERRAVRERTQKREGVRTEYADQEARPPQYATFGLRTKDGGAMVFFASHHHTKETYAKGHQPPVKNPLVKALMTGTPKQAVTYIRVSEQVVTVPPAKEGGDITFLNQIDGLTSAKGE</sequence>
<dbReference type="EMBL" id="JAGSMN010000428">
    <property type="protein sequence ID" value="MBR7675097.1"/>
    <property type="molecule type" value="Genomic_DNA"/>
</dbReference>
<accession>A0A8T4IZ11</accession>
<dbReference type="InterPro" id="IPR058407">
    <property type="entry name" value="DUF8094"/>
</dbReference>